<dbReference type="InterPro" id="IPR012340">
    <property type="entry name" value="NA-bd_OB-fold"/>
</dbReference>
<keyword evidence="10" id="KW-1185">Reference proteome</keyword>
<accession>A0A420WKB2</accession>
<dbReference type="GO" id="GO:0006302">
    <property type="term" value="P:double-strand break repair"/>
    <property type="evidence" value="ECO:0007669"/>
    <property type="project" value="TreeGrafter"/>
</dbReference>
<dbReference type="AlphaFoldDB" id="A0A420WKB2"/>
<dbReference type="SUPFAM" id="SSF50249">
    <property type="entry name" value="Nucleic acid-binding proteins"/>
    <property type="match status" value="1"/>
</dbReference>
<evidence type="ECO:0000256" key="6">
    <source>
        <dbReference type="ARBA" id="ARBA00033409"/>
    </source>
</evidence>
<sequence length="247" mass="27992">MDWVDTGYILSTQKHGETSAIIDVFTQDHGRHKGLVRGGISRKMRPVLQPGNYVNVEWRGRLSEQLGYYVVEAIDSRAAELMDDRLSLTGLNAMTAMCREMLPERERHFDIYNVFQIVLSNLHEVSIWPALYIRWEAGLLSALGYGLDFTRCAATGRNDNLTHISPRSGRAVSASAAEPYLDKLLRLPPFMRGENTSTPEDILDGLKLTGYFLETRVQWELNRTLPEARQQLVERLMAAEIAVQRVG</sequence>
<dbReference type="InParanoid" id="A0A420WKB2"/>
<protein>
    <recommendedName>
        <fullName evidence="2 7">DNA repair protein RecO</fullName>
    </recommendedName>
    <alternativeName>
        <fullName evidence="6 7">Recombination protein O</fullName>
    </alternativeName>
</protein>
<evidence type="ECO:0000313" key="9">
    <source>
        <dbReference type="EMBL" id="RKQ71447.1"/>
    </source>
</evidence>
<dbReference type="PANTHER" id="PTHR33991:SF1">
    <property type="entry name" value="DNA REPAIR PROTEIN RECO"/>
    <property type="match status" value="1"/>
</dbReference>
<dbReference type="InterPro" id="IPR042242">
    <property type="entry name" value="RecO_C"/>
</dbReference>
<evidence type="ECO:0000256" key="1">
    <source>
        <dbReference type="ARBA" id="ARBA00007452"/>
    </source>
</evidence>
<evidence type="ECO:0000256" key="4">
    <source>
        <dbReference type="ARBA" id="ARBA00023172"/>
    </source>
</evidence>
<keyword evidence="5 7" id="KW-0234">DNA repair</keyword>
<evidence type="ECO:0000256" key="7">
    <source>
        <dbReference type="HAMAP-Rule" id="MF_00201"/>
    </source>
</evidence>
<evidence type="ECO:0000256" key="5">
    <source>
        <dbReference type="ARBA" id="ARBA00023204"/>
    </source>
</evidence>
<gene>
    <name evidence="7" type="primary">recO</name>
    <name evidence="9" type="ORF">DES40_0767</name>
</gene>
<keyword evidence="3 7" id="KW-0227">DNA damage</keyword>
<dbReference type="Gene3D" id="2.40.50.140">
    <property type="entry name" value="Nucleic acid-binding proteins"/>
    <property type="match status" value="1"/>
</dbReference>
<keyword evidence="4 7" id="KW-0233">DNA recombination</keyword>
<dbReference type="FunCoup" id="A0A420WKB2">
    <property type="interactions" value="53"/>
</dbReference>
<evidence type="ECO:0000256" key="2">
    <source>
        <dbReference type="ARBA" id="ARBA00021310"/>
    </source>
</evidence>
<dbReference type="Gene3D" id="1.20.1440.120">
    <property type="entry name" value="Recombination protein O, C-terminal domain"/>
    <property type="match status" value="1"/>
</dbReference>
<dbReference type="PANTHER" id="PTHR33991">
    <property type="entry name" value="DNA REPAIR PROTEIN RECO"/>
    <property type="match status" value="1"/>
</dbReference>
<dbReference type="GO" id="GO:0043590">
    <property type="term" value="C:bacterial nucleoid"/>
    <property type="evidence" value="ECO:0007669"/>
    <property type="project" value="TreeGrafter"/>
</dbReference>
<dbReference type="GO" id="GO:0006310">
    <property type="term" value="P:DNA recombination"/>
    <property type="evidence" value="ECO:0007669"/>
    <property type="project" value="UniProtKB-UniRule"/>
</dbReference>
<dbReference type="Pfam" id="PF02565">
    <property type="entry name" value="RecO_C"/>
    <property type="match status" value="1"/>
</dbReference>
<evidence type="ECO:0000256" key="3">
    <source>
        <dbReference type="ARBA" id="ARBA00022763"/>
    </source>
</evidence>
<dbReference type="InterPro" id="IPR022572">
    <property type="entry name" value="DNA_rep/recomb_RecO_N"/>
</dbReference>
<comment type="caution">
    <text evidence="9">The sequence shown here is derived from an EMBL/GenBank/DDBJ whole genome shotgun (WGS) entry which is preliminary data.</text>
</comment>
<evidence type="ECO:0000313" key="10">
    <source>
        <dbReference type="Proteomes" id="UP000282211"/>
    </source>
</evidence>
<dbReference type="SUPFAM" id="SSF57863">
    <property type="entry name" value="ArfGap/RecO-like zinc finger"/>
    <property type="match status" value="1"/>
</dbReference>
<comment type="function">
    <text evidence="7">Involved in DNA repair and RecF pathway recombination.</text>
</comment>
<dbReference type="Pfam" id="PF11967">
    <property type="entry name" value="RecO_N"/>
    <property type="match status" value="1"/>
</dbReference>
<dbReference type="HAMAP" id="MF_00201">
    <property type="entry name" value="RecO"/>
    <property type="match status" value="1"/>
</dbReference>
<dbReference type="OrthoDB" id="9804792at2"/>
<dbReference type="InterPro" id="IPR037278">
    <property type="entry name" value="ARFGAP/RecO"/>
</dbReference>
<reference evidence="9 10" key="1">
    <citation type="submission" date="2018-10" db="EMBL/GenBank/DDBJ databases">
        <title>Genomic Encyclopedia of Type Strains, Phase IV (KMG-IV): sequencing the most valuable type-strain genomes for metagenomic binning, comparative biology and taxonomic classification.</title>
        <authorList>
            <person name="Goeker M."/>
        </authorList>
    </citation>
    <scope>NUCLEOTIDE SEQUENCE [LARGE SCALE GENOMIC DNA]</scope>
    <source>
        <strain evidence="9 10">DSM 22008</strain>
    </source>
</reference>
<feature type="domain" description="DNA replication/recombination mediator RecO N-terminal" evidence="8">
    <location>
        <begin position="1"/>
        <end position="75"/>
    </location>
</feature>
<organism evidence="9 10">
    <name type="scientific">Litorimonas taeanensis</name>
    <dbReference type="NCBI Taxonomy" id="568099"/>
    <lineage>
        <taxon>Bacteria</taxon>
        <taxon>Pseudomonadati</taxon>
        <taxon>Pseudomonadota</taxon>
        <taxon>Alphaproteobacteria</taxon>
        <taxon>Maricaulales</taxon>
        <taxon>Robiginitomaculaceae</taxon>
    </lineage>
</organism>
<dbReference type="InterPro" id="IPR003717">
    <property type="entry name" value="RecO"/>
</dbReference>
<proteinExistence type="inferred from homology"/>
<dbReference type="Proteomes" id="UP000282211">
    <property type="component" value="Unassembled WGS sequence"/>
</dbReference>
<dbReference type="EMBL" id="RBII01000001">
    <property type="protein sequence ID" value="RKQ71447.1"/>
    <property type="molecule type" value="Genomic_DNA"/>
</dbReference>
<evidence type="ECO:0000259" key="8">
    <source>
        <dbReference type="Pfam" id="PF11967"/>
    </source>
</evidence>
<comment type="similarity">
    <text evidence="1 7">Belongs to the RecO family.</text>
</comment>
<dbReference type="RefSeq" id="WP_121099219.1">
    <property type="nucleotide sequence ID" value="NZ_RBII01000001.1"/>
</dbReference>
<dbReference type="NCBIfam" id="TIGR00613">
    <property type="entry name" value="reco"/>
    <property type="match status" value="1"/>
</dbReference>
<name>A0A420WKB2_9PROT</name>